<dbReference type="AlphaFoldDB" id="K2JIY8"/>
<keyword evidence="3" id="KW-1015">Disulfide bond</keyword>
<dbReference type="InterPro" id="IPR000397">
    <property type="entry name" value="Heat_shock_Hsp33"/>
</dbReference>
<dbReference type="SUPFAM" id="SSF118352">
    <property type="entry name" value="HSP33 redox switch-like"/>
    <property type="match status" value="1"/>
</dbReference>
<dbReference type="GO" id="GO:0005737">
    <property type="term" value="C:cytoplasm"/>
    <property type="evidence" value="ECO:0007669"/>
    <property type="project" value="InterPro"/>
</dbReference>
<proteinExistence type="predicted"/>
<keyword evidence="7" id="KW-1185">Reference proteome</keyword>
<evidence type="ECO:0000256" key="4">
    <source>
        <dbReference type="ARBA" id="ARBA00023186"/>
    </source>
</evidence>
<keyword evidence="5" id="KW-0676">Redox-active center</keyword>
<evidence type="ECO:0000256" key="2">
    <source>
        <dbReference type="ARBA" id="ARBA00022833"/>
    </source>
</evidence>
<keyword evidence="2" id="KW-0862">Zinc</keyword>
<dbReference type="Gene3D" id="3.55.30.10">
    <property type="entry name" value="Hsp33 domain"/>
    <property type="match status" value="1"/>
</dbReference>
<dbReference type="Pfam" id="PF01430">
    <property type="entry name" value="HSP33"/>
    <property type="match status" value="1"/>
</dbReference>
<dbReference type="PATRIC" id="fig|1207063.3.peg.3121"/>
<evidence type="ECO:0000313" key="7">
    <source>
        <dbReference type="Proteomes" id="UP000006746"/>
    </source>
</evidence>
<keyword evidence="1" id="KW-0963">Cytoplasm</keyword>
<organism evidence="6 7">
    <name type="scientific">Oceanibaculum indicum P24</name>
    <dbReference type="NCBI Taxonomy" id="1207063"/>
    <lineage>
        <taxon>Bacteria</taxon>
        <taxon>Pseudomonadati</taxon>
        <taxon>Pseudomonadota</taxon>
        <taxon>Alphaproteobacteria</taxon>
        <taxon>Rhodospirillales</taxon>
        <taxon>Oceanibaculaceae</taxon>
        <taxon>Oceanibaculum</taxon>
    </lineage>
</organism>
<dbReference type="GO" id="GO:0044183">
    <property type="term" value="F:protein folding chaperone"/>
    <property type="evidence" value="ECO:0007669"/>
    <property type="project" value="TreeGrafter"/>
</dbReference>
<dbReference type="PANTHER" id="PTHR30111:SF1">
    <property type="entry name" value="33 KDA CHAPERONIN"/>
    <property type="match status" value="1"/>
</dbReference>
<dbReference type="Gene3D" id="1.10.287.480">
    <property type="entry name" value="helix hairpin bin"/>
    <property type="match status" value="1"/>
</dbReference>
<gene>
    <name evidence="6" type="ORF">P24_15469</name>
</gene>
<dbReference type="InterPro" id="IPR016154">
    <property type="entry name" value="Heat_shock_Hsp33_C"/>
</dbReference>
<dbReference type="RefSeq" id="WP_008945697.1">
    <property type="nucleotide sequence ID" value="NZ_AMRL01000025.1"/>
</dbReference>
<sequence>MTAYAGGGLRGVTDDMLLPFQIESLGLRGRMARLGGEVDAVLQRHDYPEPVARMLGEALALAVLLAGALKYDGVFTLQIQSDGPISLLVADVTSDGHLRGYAQFDAERFASAAAARAQSGAGIERSVPGLLGAGYLAFTVDQGAHTDRYQGIVELTGATLADCAHTYFRDSEQIETCLKTACERVALPGGGSVWRAAGLMVQRMPAEGGSASEADRIWQSLTEDEAEDGWRRIVILTSSARNEELLAPELSPHELLFRLFHEDGVRVFEPHAVTDRCRCSRERVDAVLSAQPRAELDDMKEPDGAVVVTCQFCNRAYRYDDSDLDALADATRH</sequence>
<name>K2JIY8_9PROT</name>
<dbReference type="Proteomes" id="UP000006746">
    <property type="component" value="Unassembled WGS sequence"/>
</dbReference>
<evidence type="ECO:0000313" key="6">
    <source>
        <dbReference type="EMBL" id="EKE70544.1"/>
    </source>
</evidence>
<dbReference type="InterPro" id="IPR016153">
    <property type="entry name" value="Heat_shock_Hsp33_N"/>
</dbReference>
<dbReference type="STRING" id="1207063.P24_15469"/>
<dbReference type="InterPro" id="IPR023212">
    <property type="entry name" value="Hsp33_helix_hairpin_bin_dom_sf"/>
</dbReference>
<evidence type="ECO:0000256" key="5">
    <source>
        <dbReference type="ARBA" id="ARBA00023284"/>
    </source>
</evidence>
<keyword evidence="4" id="KW-0143">Chaperone</keyword>
<evidence type="ECO:0000256" key="1">
    <source>
        <dbReference type="ARBA" id="ARBA00022490"/>
    </source>
</evidence>
<dbReference type="EMBL" id="AMRL01000025">
    <property type="protein sequence ID" value="EKE70544.1"/>
    <property type="molecule type" value="Genomic_DNA"/>
</dbReference>
<accession>K2JIY8</accession>
<comment type="caution">
    <text evidence="6">The sequence shown here is derived from an EMBL/GenBank/DDBJ whole genome shotgun (WGS) entry which is preliminary data.</text>
</comment>
<reference evidence="6 7" key="1">
    <citation type="journal article" date="2012" name="J. Bacteriol.">
        <title>Genome Sequence of Oceanibaculum indicum Type Strain P24.</title>
        <authorList>
            <person name="Lai Q."/>
            <person name="Shao Z."/>
        </authorList>
    </citation>
    <scope>NUCLEOTIDE SEQUENCE [LARGE SCALE GENOMIC DNA]</scope>
    <source>
        <strain evidence="6 7">P24</strain>
    </source>
</reference>
<protein>
    <submittedName>
        <fullName evidence="6">Molecular chaperone Hsp33</fullName>
    </submittedName>
</protein>
<dbReference type="eggNOG" id="COG1281">
    <property type="taxonomic scope" value="Bacteria"/>
</dbReference>
<dbReference type="GO" id="GO:0051082">
    <property type="term" value="F:unfolded protein binding"/>
    <property type="evidence" value="ECO:0007669"/>
    <property type="project" value="InterPro"/>
</dbReference>
<dbReference type="SUPFAM" id="SSF64397">
    <property type="entry name" value="Hsp33 domain"/>
    <property type="match status" value="1"/>
</dbReference>
<evidence type="ECO:0000256" key="3">
    <source>
        <dbReference type="ARBA" id="ARBA00023157"/>
    </source>
</evidence>
<dbReference type="PIRSF" id="PIRSF005261">
    <property type="entry name" value="Heat_shock_Hsp33"/>
    <property type="match status" value="1"/>
</dbReference>
<dbReference type="PANTHER" id="PTHR30111">
    <property type="entry name" value="33 KDA CHAPERONIN"/>
    <property type="match status" value="1"/>
</dbReference>
<dbReference type="GO" id="GO:0042026">
    <property type="term" value="P:protein refolding"/>
    <property type="evidence" value="ECO:0007669"/>
    <property type="project" value="TreeGrafter"/>
</dbReference>
<dbReference type="Gene3D" id="3.90.1280.10">
    <property type="entry name" value="HSP33 redox switch-like"/>
    <property type="match status" value="1"/>
</dbReference>
<dbReference type="CDD" id="cd00498">
    <property type="entry name" value="Hsp33"/>
    <property type="match status" value="1"/>
</dbReference>